<evidence type="ECO:0000313" key="2">
    <source>
        <dbReference type="Proteomes" id="UP000299102"/>
    </source>
</evidence>
<protein>
    <submittedName>
        <fullName evidence="1">Uncharacterized protein</fullName>
    </submittedName>
</protein>
<proteinExistence type="predicted"/>
<comment type="caution">
    <text evidence="1">The sequence shown here is derived from an EMBL/GenBank/DDBJ whole genome shotgun (WGS) entry which is preliminary data.</text>
</comment>
<organism evidence="1 2">
    <name type="scientific">Eumeta variegata</name>
    <name type="common">Bagworm moth</name>
    <name type="synonym">Eumeta japonica</name>
    <dbReference type="NCBI Taxonomy" id="151549"/>
    <lineage>
        <taxon>Eukaryota</taxon>
        <taxon>Metazoa</taxon>
        <taxon>Ecdysozoa</taxon>
        <taxon>Arthropoda</taxon>
        <taxon>Hexapoda</taxon>
        <taxon>Insecta</taxon>
        <taxon>Pterygota</taxon>
        <taxon>Neoptera</taxon>
        <taxon>Endopterygota</taxon>
        <taxon>Lepidoptera</taxon>
        <taxon>Glossata</taxon>
        <taxon>Ditrysia</taxon>
        <taxon>Tineoidea</taxon>
        <taxon>Psychidae</taxon>
        <taxon>Oiketicinae</taxon>
        <taxon>Eumeta</taxon>
    </lineage>
</organism>
<reference evidence="1 2" key="1">
    <citation type="journal article" date="2019" name="Commun. Biol.">
        <title>The bagworm genome reveals a unique fibroin gene that provides high tensile strength.</title>
        <authorList>
            <person name="Kono N."/>
            <person name="Nakamura H."/>
            <person name="Ohtoshi R."/>
            <person name="Tomita M."/>
            <person name="Numata K."/>
            <person name="Arakawa K."/>
        </authorList>
    </citation>
    <scope>NUCLEOTIDE SEQUENCE [LARGE SCALE GENOMIC DNA]</scope>
</reference>
<accession>A0A4C1W0H1</accession>
<dbReference type="Proteomes" id="UP000299102">
    <property type="component" value="Unassembled WGS sequence"/>
</dbReference>
<gene>
    <name evidence="1" type="ORF">EVAR_23499_1</name>
</gene>
<sequence length="199" mass="22307">MKLPNMKFNLKIFKQWSDGVIGREDRCQICDVSDGIGERARRKQVRVRLKRRECADCSATERPPDRLVNFDSIFFFFYVSTTPAKKYGERFVNRHVSPRSLSARGTREPRNVFASTAGGIICVFRACVAVSAATVVGNRRSGRYDRRIRAGADLDRDTKREPTIKTSASALVRACATTGAYCVCVPDAYNVLLLNASEK</sequence>
<dbReference type="EMBL" id="BGZK01000463">
    <property type="protein sequence ID" value="GBP45026.1"/>
    <property type="molecule type" value="Genomic_DNA"/>
</dbReference>
<name>A0A4C1W0H1_EUMVA</name>
<keyword evidence="2" id="KW-1185">Reference proteome</keyword>
<dbReference type="AlphaFoldDB" id="A0A4C1W0H1"/>
<evidence type="ECO:0000313" key="1">
    <source>
        <dbReference type="EMBL" id="GBP45026.1"/>
    </source>
</evidence>